<evidence type="ECO:0008006" key="4">
    <source>
        <dbReference type="Google" id="ProtNLM"/>
    </source>
</evidence>
<dbReference type="EMBL" id="BOMB01000003">
    <property type="protein sequence ID" value="GID09785.1"/>
    <property type="molecule type" value="Genomic_DNA"/>
</dbReference>
<reference evidence="2" key="1">
    <citation type="submission" date="2021-01" db="EMBL/GenBank/DDBJ databases">
        <title>Whole genome shotgun sequence of Actinocatenispora rupis NBRC 107355.</title>
        <authorList>
            <person name="Komaki H."/>
            <person name="Tamura T."/>
        </authorList>
    </citation>
    <scope>NUCLEOTIDE SEQUENCE</scope>
    <source>
        <strain evidence="2">NBRC 107355</strain>
    </source>
</reference>
<gene>
    <name evidence="2" type="ORF">Aru02nite_06740</name>
</gene>
<organism evidence="2 3">
    <name type="scientific">Actinocatenispora rupis</name>
    <dbReference type="NCBI Taxonomy" id="519421"/>
    <lineage>
        <taxon>Bacteria</taxon>
        <taxon>Bacillati</taxon>
        <taxon>Actinomycetota</taxon>
        <taxon>Actinomycetes</taxon>
        <taxon>Micromonosporales</taxon>
        <taxon>Micromonosporaceae</taxon>
        <taxon>Actinocatenispora</taxon>
    </lineage>
</organism>
<feature type="chain" id="PRO_5035150520" description="SH3 domain-containing protein" evidence="1">
    <location>
        <begin position="27"/>
        <end position="269"/>
    </location>
</feature>
<dbReference type="AlphaFoldDB" id="A0A8J3NAK2"/>
<dbReference type="Proteomes" id="UP000612808">
    <property type="component" value="Unassembled WGS sequence"/>
</dbReference>
<feature type="signal peptide" evidence="1">
    <location>
        <begin position="1"/>
        <end position="26"/>
    </location>
</feature>
<protein>
    <recommendedName>
        <fullName evidence="4">SH3 domain-containing protein</fullName>
    </recommendedName>
</protein>
<evidence type="ECO:0000313" key="2">
    <source>
        <dbReference type="EMBL" id="GID09785.1"/>
    </source>
</evidence>
<keyword evidence="1" id="KW-0732">Signal</keyword>
<accession>A0A8J3NAK2</accession>
<dbReference type="RefSeq" id="WP_203654775.1">
    <property type="nucleotide sequence ID" value="NZ_BAAAZM010000002.1"/>
</dbReference>
<evidence type="ECO:0000256" key="1">
    <source>
        <dbReference type="SAM" id="SignalP"/>
    </source>
</evidence>
<evidence type="ECO:0000313" key="3">
    <source>
        <dbReference type="Proteomes" id="UP000612808"/>
    </source>
</evidence>
<sequence>MPRFRVPIVVAVAAAAVLLPAGAAWAAVTATVHTSSGSSVNVRSGPHTSDAAVGSVADGASISVDCQAHGDTVTGRYGTTDLWDHIASGYLSAAYVDAGGASVPACDSTPPPDGDLAARILTIAQQQMGDDSRNHEIGGYNCNYYTTALGEPGTGDSCSNGWHTEEWCADFTKWVWGQAGADTSGSDPSAISFRTYGQDHGTWHTSGPKKADAIVFENHVGIVVSATSSDVTYISGNTTNPSTGNIDAIAQKTISLSGTGILGYSSPVA</sequence>
<proteinExistence type="predicted"/>
<dbReference type="Gene3D" id="2.30.30.40">
    <property type="entry name" value="SH3 Domains"/>
    <property type="match status" value="1"/>
</dbReference>
<comment type="caution">
    <text evidence="2">The sequence shown here is derived from an EMBL/GenBank/DDBJ whole genome shotgun (WGS) entry which is preliminary data.</text>
</comment>
<keyword evidence="3" id="KW-1185">Reference proteome</keyword>
<name>A0A8J3NAK2_9ACTN</name>